<feature type="domain" description="Radical SAM core" evidence="15">
    <location>
        <begin position="128"/>
        <end position="355"/>
    </location>
</feature>
<evidence type="ECO:0000259" key="14">
    <source>
        <dbReference type="PROSITE" id="PS51449"/>
    </source>
</evidence>
<dbReference type="AlphaFoldDB" id="A0A1G2J8Z3"/>
<dbReference type="EMBL" id="MHPP01000032">
    <property type="protein sequence ID" value="OGZ83555.1"/>
    <property type="molecule type" value="Genomic_DNA"/>
</dbReference>
<sequence length="417" mass="47937">MKKYHVIVFGCQMNISDAERVASVLESAKYTKTDDITKADVIIVTMCSIRQSAVDRIHGLVEKFRKLKTTNHKLQTILTGCVLKKDKKIFIEGFDIVLDIKDIKRIPEILGIKKVKNAENYLDVAPKYENQFSANVPIMTGCNNFCAYCVVPYTREREISRPAKETISEVRNLIRNGYKEIWLLGQNVNSYKDCSTNFSKLLKKINDIPGEFWVRFTSSHPKDFDDDVINAMAEHGHITPYLNLPVQSGDDKVLKSMNRHYTVAEYKNKIKKLREKIPDIAISTDIIVGFPDETKKQFLNTAKLFREVKYDMAYINKYSARAGTAAAKLKDNVSLTEKKNREKILTDILKETALEHNKKFIGKETLVLFNEHRKDSYFGKNEQYKTIKVVSQENLLGKMLKVKIIEARPFILHGKIV</sequence>
<dbReference type="Pfam" id="PF04055">
    <property type="entry name" value="Radical_SAM"/>
    <property type="match status" value="1"/>
</dbReference>
<dbReference type="FunFam" id="3.40.50.12160:FF:000003">
    <property type="entry name" value="CDK5 regulatory subunit-associated protein 1"/>
    <property type="match status" value="1"/>
</dbReference>
<dbReference type="SUPFAM" id="SSF102114">
    <property type="entry name" value="Radical SAM enzymes"/>
    <property type="match status" value="1"/>
</dbReference>
<dbReference type="SMART" id="SM00729">
    <property type="entry name" value="Elp3"/>
    <property type="match status" value="1"/>
</dbReference>
<comment type="caution">
    <text evidence="16">The sequence shown here is derived from an EMBL/GenBank/DDBJ whole genome shotgun (WGS) entry which is preliminary data.</text>
</comment>
<evidence type="ECO:0000256" key="5">
    <source>
        <dbReference type="ARBA" id="ARBA00022691"/>
    </source>
</evidence>
<dbReference type="Gene3D" id="3.80.30.20">
    <property type="entry name" value="tm_1862 like domain"/>
    <property type="match status" value="1"/>
</dbReference>
<dbReference type="GO" id="GO:0005829">
    <property type="term" value="C:cytosol"/>
    <property type="evidence" value="ECO:0007669"/>
    <property type="project" value="TreeGrafter"/>
</dbReference>
<dbReference type="PROSITE" id="PS51918">
    <property type="entry name" value="RADICAL_SAM"/>
    <property type="match status" value="1"/>
</dbReference>
<dbReference type="PANTHER" id="PTHR43020">
    <property type="entry name" value="CDK5 REGULATORY SUBUNIT-ASSOCIATED PROTEIN 1"/>
    <property type="match status" value="1"/>
</dbReference>
<evidence type="ECO:0000256" key="2">
    <source>
        <dbReference type="ARBA" id="ARBA00003234"/>
    </source>
</evidence>
<feature type="domain" description="MTTase N-terminal" evidence="14">
    <location>
        <begin position="2"/>
        <end position="115"/>
    </location>
</feature>
<organism evidence="16 17">
    <name type="scientific">Candidatus Staskawiczbacteria bacterium RIFOXYC1_FULL_38_18</name>
    <dbReference type="NCBI Taxonomy" id="1802229"/>
    <lineage>
        <taxon>Bacteria</taxon>
        <taxon>Candidatus Staskawicziibacteriota</taxon>
    </lineage>
</organism>
<keyword evidence="6" id="KW-0479">Metal-binding</keyword>
<dbReference type="SFLD" id="SFLDS00029">
    <property type="entry name" value="Radical_SAM"/>
    <property type="match status" value="1"/>
</dbReference>
<dbReference type="Pfam" id="PF00919">
    <property type="entry name" value="UPF0004"/>
    <property type="match status" value="1"/>
</dbReference>
<dbReference type="SFLD" id="SFLDG01061">
    <property type="entry name" value="methylthiotransferase"/>
    <property type="match status" value="1"/>
</dbReference>
<keyword evidence="4 16" id="KW-0808">Transferase</keyword>
<protein>
    <recommendedName>
        <fullName evidence="10">tRNA-2-methylthio-N(6)-dimethylallyladenosine synthase</fullName>
        <ecNumber evidence="9">2.8.4.3</ecNumber>
    </recommendedName>
    <alternativeName>
        <fullName evidence="12">(Dimethylallyl)adenosine tRNA methylthiotransferase MiaB</fullName>
    </alternativeName>
    <alternativeName>
        <fullName evidence="11">tRNA-i(6)A37 methylthiotransferase</fullName>
    </alternativeName>
</protein>
<evidence type="ECO:0000256" key="6">
    <source>
        <dbReference type="ARBA" id="ARBA00022723"/>
    </source>
</evidence>
<evidence type="ECO:0000256" key="12">
    <source>
        <dbReference type="ARBA" id="ARBA00081141"/>
    </source>
</evidence>
<dbReference type="InterPro" id="IPR023404">
    <property type="entry name" value="rSAM_horseshoe"/>
</dbReference>
<dbReference type="InterPro" id="IPR038135">
    <property type="entry name" value="Methylthiotransferase_N_sf"/>
</dbReference>
<dbReference type="Proteomes" id="UP000177751">
    <property type="component" value="Unassembled WGS sequence"/>
</dbReference>
<comment type="function">
    <text evidence="2">Catalyzes the methylthiolation of N6-(dimethylallyl)adenosine (i(6)A), leading to the formation of 2-methylthio-N6-(dimethylallyl)adenosine (ms(2)i(6)A) at position 37 in tRNAs that read codons beginning with uridine.</text>
</comment>
<dbReference type="PROSITE" id="PS50926">
    <property type="entry name" value="TRAM"/>
    <property type="match status" value="1"/>
</dbReference>
<feature type="domain" description="TRAM" evidence="13">
    <location>
        <begin position="358"/>
        <end position="417"/>
    </location>
</feature>
<dbReference type="NCBIfam" id="TIGR00089">
    <property type="entry name" value="MiaB/RimO family radical SAM methylthiotransferase"/>
    <property type="match status" value="1"/>
</dbReference>
<dbReference type="InterPro" id="IPR007197">
    <property type="entry name" value="rSAM"/>
</dbReference>
<dbReference type="InterPro" id="IPR005839">
    <property type="entry name" value="Methylthiotransferase"/>
</dbReference>
<evidence type="ECO:0000256" key="11">
    <source>
        <dbReference type="ARBA" id="ARBA00080698"/>
    </source>
</evidence>
<dbReference type="SFLD" id="SFLDG01082">
    <property type="entry name" value="B12-binding_domain_containing"/>
    <property type="match status" value="1"/>
</dbReference>
<name>A0A1G2J8Z3_9BACT</name>
<dbReference type="GO" id="GO:0046872">
    <property type="term" value="F:metal ion binding"/>
    <property type="evidence" value="ECO:0007669"/>
    <property type="project" value="UniProtKB-KW"/>
</dbReference>
<dbReference type="FunFam" id="3.80.30.20:FF:000001">
    <property type="entry name" value="tRNA-2-methylthio-N(6)-dimethylallyladenosine synthase 2"/>
    <property type="match status" value="1"/>
</dbReference>
<reference evidence="16 17" key="1">
    <citation type="journal article" date="2016" name="Nat. Commun.">
        <title>Thousands of microbial genomes shed light on interconnected biogeochemical processes in an aquifer system.</title>
        <authorList>
            <person name="Anantharaman K."/>
            <person name="Brown C.T."/>
            <person name="Hug L.A."/>
            <person name="Sharon I."/>
            <person name="Castelle C.J."/>
            <person name="Probst A.J."/>
            <person name="Thomas B.C."/>
            <person name="Singh A."/>
            <person name="Wilkins M.J."/>
            <person name="Karaoz U."/>
            <person name="Brodie E.L."/>
            <person name="Williams K.H."/>
            <person name="Hubbard S.S."/>
            <person name="Banfield J.F."/>
        </authorList>
    </citation>
    <scope>NUCLEOTIDE SEQUENCE [LARGE SCALE GENOMIC DNA]</scope>
</reference>
<dbReference type="GO" id="GO:0051539">
    <property type="term" value="F:4 iron, 4 sulfur cluster binding"/>
    <property type="evidence" value="ECO:0007669"/>
    <property type="project" value="UniProtKB-KW"/>
</dbReference>
<evidence type="ECO:0000256" key="7">
    <source>
        <dbReference type="ARBA" id="ARBA00023004"/>
    </source>
</evidence>
<dbReference type="STRING" id="1802229.A2401_03550"/>
<evidence type="ECO:0000313" key="17">
    <source>
        <dbReference type="Proteomes" id="UP000177751"/>
    </source>
</evidence>
<proteinExistence type="predicted"/>
<dbReference type="Gene3D" id="3.40.50.12160">
    <property type="entry name" value="Methylthiotransferase, N-terminal domain"/>
    <property type="match status" value="1"/>
</dbReference>
<dbReference type="PANTHER" id="PTHR43020:SF2">
    <property type="entry name" value="MITOCHONDRIAL TRNA METHYLTHIOTRANSFERASE CDK5RAP1"/>
    <property type="match status" value="1"/>
</dbReference>
<evidence type="ECO:0000313" key="16">
    <source>
        <dbReference type="EMBL" id="OGZ83555.1"/>
    </source>
</evidence>
<dbReference type="InterPro" id="IPR002792">
    <property type="entry name" value="TRAM_dom"/>
</dbReference>
<evidence type="ECO:0000259" key="15">
    <source>
        <dbReference type="PROSITE" id="PS51918"/>
    </source>
</evidence>
<evidence type="ECO:0000256" key="1">
    <source>
        <dbReference type="ARBA" id="ARBA00001966"/>
    </source>
</evidence>
<evidence type="ECO:0000256" key="3">
    <source>
        <dbReference type="ARBA" id="ARBA00022485"/>
    </source>
</evidence>
<keyword evidence="3" id="KW-0004">4Fe-4S</keyword>
<dbReference type="InterPro" id="IPR013848">
    <property type="entry name" value="Methylthiotransferase_N"/>
</dbReference>
<dbReference type="CDD" id="cd01335">
    <property type="entry name" value="Radical_SAM"/>
    <property type="match status" value="1"/>
</dbReference>
<keyword evidence="5" id="KW-0949">S-adenosyl-L-methionine</keyword>
<dbReference type="PROSITE" id="PS51449">
    <property type="entry name" value="MTTASE_N"/>
    <property type="match status" value="1"/>
</dbReference>
<dbReference type="GO" id="GO:0035597">
    <property type="term" value="F:tRNA-2-methylthio-N(6)-dimethylallyladenosine(37) synthase activity"/>
    <property type="evidence" value="ECO:0007669"/>
    <property type="project" value="UniProtKB-EC"/>
</dbReference>
<keyword evidence="7" id="KW-0408">Iron</keyword>
<evidence type="ECO:0000256" key="4">
    <source>
        <dbReference type="ARBA" id="ARBA00022679"/>
    </source>
</evidence>
<evidence type="ECO:0000259" key="13">
    <source>
        <dbReference type="PROSITE" id="PS50926"/>
    </source>
</evidence>
<evidence type="ECO:0000256" key="10">
    <source>
        <dbReference type="ARBA" id="ARBA00068570"/>
    </source>
</evidence>
<dbReference type="InterPro" id="IPR006638">
    <property type="entry name" value="Elp3/MiaA/NifB-like_rSAM"/>
</dbReference>
<keyword evidence="8" id="KW-0411">Iron-sulfur</keyword>
<comment type="cofactor">
    <cofactor evidence="1">
        <name>[4Fe-4S] cluster</name>
        <dbReference type="ChEBI" id="CHEBI:49883"/>
    </cofactor>
</comment>
<dbReference type="NCBIfam" id="TIGR01574">
    <property type="entry name" value="miaB-methiolase"/>
    <property type="match status" value="1"/>
</dbReference>
<evidence type="ECO:0000256" key="9">
    <source>
        <dbReference type="ARBA" id="ARBA00033765"/>
    </source>
</evidence>
<evidence type="ECO:0000256" key="8">
    <source>
        <dbReference type="ARBA" id="ARBA00023014"/>
    </source>
</evidence>
<gene>
    <name evidence="16" type="ORF">A2401_03550</name>
</gene>
<accession>A0A1G2J8Z3</accession>
<dbReference type="EC" id="2.8.4.3" evidence="9"/>
<dbReference type="InterPro" id="IPR058240">
    <property type="entry name" value="rSAM_sf"/>
</dbReference>